<dbReference type="Pfam" id="PF14398">
    <property type="entry name" value="ATPgrasp_YheCD"/>
    <property type="match status" value="1"/>
</dbReference>
<evidence type="ECO:0000313" key="2">
    <source>
        <dbReference type="Proteomes" id="UP000682111"/>
    </source>
</evidence>
<keyword evidence="2" id="KW-1185">Reference proteome</keyword>
<name>A0A920BUQ3_9BACI</name>
<dbReference type="EMBL" id="BORC01000004">
    <property type="protein sequence ID" value="GIN62826.1"/>
    <property type="molecule type" value="Genomic_DNA"/>
</dbReference>
<protein>
    <submittedName>
        <fullName evidence="1">Endospore coat-associated protein YheC</fullName>
    </submittedName>
</protein>
<evidence type="ECO:0000313" key="1">
    <source>
        <dbReference type="EMBL" id="GIN62826.1"/>
    </source>
</evidence>
<dbReference type="InterPro" id="IPR026838">
    <property type="entry name" value="YheC/D"/>
</dbReference>
<dbReference type="OrthoDB" id="7869153at2"/>
<reference evidence="1" key="1">
    <citation type="submission" date="2021-03" db="EMBL/GenBank/DDBJ databases">
        <title>Antimicrobial resistance genes in bacteria isolated from Japanese honey, and their potential for conferring macrolide and lincosamide resistance in the American foulbrood pathogen Paenibacillus larvae.</title>
        <authorList>
            <person name="Okamoto M."/>
            <person name="Kumagai M."/>
            <person name="Kanamori H."/>
            <person name="Takamatsu D."/>
        </authorList>
    </citation>
    <scope>NUCLEOTIDE SEQUENCE</scope>
    <source>
        <strain evidence="1">J27TS8</strain>
    </source>
</reference>
<gene>
    <name evidence="1" type="primary">yheC</name>
    <name evidence="1" type="ORF">J27TS8_28190</name>
</gene>
<dbReference type="SUPFAM" id="SSF56059">
    <property type="entry name" value="Glutathione synthetase ATP-binding domain-like"/>
    <property type="match status" value="1"/>
</dbReference>
<proteinExistence type="predicted"/>
<dbReference type="GO" id="GO:0005524">
    <property type="term" value="F:ATP binding"/>
    <property type="evidence" value="ECO:0007669"/>
    <property type="project" value="InterPro"/>
</dbReference>
<organism evidence="1 2">
    <name type="scientific">Robertmurraya siralis</name>
    <dbReference type="NCBI Taxonomy" id="77777"/>
    <lineage>
        <taxon>Bacteria</taxon>
        <taxon>Bacillati</taxon>
        <taxon>Bacillota</taxon>
        <taxon>Bacilli</taxon>
        <taxon>Bacillales</taxon>
        <taxon>Bacillaceae</taxon>
        <taxon>Robertmurraya</taxon>
    </lineage>
</organism>
<dbReference type="Gene3D" id="3.30.1490.20">
    <property type="entry name" value="ATP-grasp fold, A domain"/>
    <property type="match status" value="1"/>
</dbReference>
<comment type="caution">
    <text evidence="1">The sequence shown here is derived from an EMBL/GenBank/DDBJ whole genome shotgun (WGS) entry which is preliminary data.</text>
</comment>
<dbReference type="Proteomes" id="UP000682111">
    <property type="component" value="Unassembled WGS sequence"/>
</dbReference>
<dbReference type="InterPro" id="IPR013815">
    <property type="entry name" value="ATP_grasp_subdomain_1"/>
</dbReference>
<sequence>MLTLGIMTLNLENEQGYFTEMAKRAEKYNITCFRFIPSDINPQSEMIRGEEFDCNQEIWKHKLFPLPSILYDRCFYGEDFHSKQCKAIVDWLKTKKSVQFLGYGLPNKHKLYEALSRTSLAPYLPKTVKITSSEMVQQLCQKMKRVILKPINGSQGNGIYLIEKTDKFWKVKTDKTEYQATRSFANEMQLINWLDRLLHKKEFLLQPYLPLINEFNQPFDIRSLLQKTELEEWSIVGKGIRTGKINGIISNLSAGASVSDFDSWIKTIPFQKRAFINDEINDILENLPLILEQFFPPLFELGVDIGMAEDYSLWILDINSKPGRKVVLHSLPELSDYLYESPLLYANTLLKRSQLTHEKTLSD</sequence>
<accession>A0A920BUQ3</accession>
<dbReference type="AlphaFoldDB" id="A0A920BUQ3"/>